<dbReference type="Pfam" id="PF24568">
    <property type="entry name" value="CC_PcsB"/>
    <property type="match status" value="1"/>
</dbReference>
<dbReference type="PANTHER" id="PTHR21666:SF289">
    <property type="entry name" value="L-ALA--D-GLU ENDOPEPTIDASE"/>
    <property type="match status" value="1"/>
</dbReference>
<evidence type="ECO:0000259" key="4">
    <source>
        <dbReference type="Pfam" id="PF01551"/>
    </source>
</evidence>
<feature type="coiled-coil region" evidence="2">
    <location>
        <begin position="19"/>
        <end position="106"/>
    </location>
</feature>
<dbReference type="PANTHER" id="PTHR21666">
    <property type="entry name" value="PEPTIDASE-RELATED"/>
    <property type="match status" value="1"/>
</dbReference>
<feature type="chain" id="PRO_5011263284" evidence="3">
    <location>
        <begin position="20"/>
        <end position="363"/>
    </location>
</feature>
<evidence type="ECO:0000256" key="1">
    <source>
        <dbReference type="ARBA" id="ARBA00022729"/>
    </source>
</evidence>
<dbReference type="InterPro" id="IPR011055">
    <property type="entry name" value="Dup_hybrid_motif"/>
</dbReference>
<evidence type="ECO:0000256" key="3">
    <source>
        <dbReference type="SAM" id="SignalP"/>
    </source>
</evidence>
<dbReference type="SUPFAM" id="SSF51261">
    <property type="entry name" value="Duplicated hybrid motif"/>
    <property type="match status" value="1"/>
</dbReference>
<accession>A0A239TH33</accession>
<keyword evidence="7" id="KW-1185">Reference proteome</keyword>
<dbReference type="InterPro" id="IPR057309">
    <property type="entry name" value="PcsB_CC"/>
</dbReference>
<dbReference type="InterPro" id="IPR050570">
    <property type="entry name" value="Cell_wall_metabolism_enzyme"/>
</dbReference>
<keyword evidence="2" id="KW-0175">Coiled coil</keyword>
<dbReference type="CDD" id="cd12797">
    <property type="entry name" value="M23_peptidase"/>
    <property type="match status" value="1"/>
</dbReference>
<gene>
    <name evidence="6" type="primary">envC_1</name>
    <name evidence="6" type="ORF">SAMEA4364220_00694</name>
</gene>
<dbReference type="SUPFAM" id="SSF57997">
    <property type="entry name" value="Tropomyosin"/>
    <property type="match status" value="1"/>
</dbReference>
<feature type="signal peptide" evidence="3">
    <location>
        <begin position="1"/>
        <end position="19"/>
    </location>
</feature>
<evidence type="ECO:0000256" key="2">
    <source>
        <dbReference type="SAM" id="Coils"/>
    </source>
</evidence>
<evidence type="ECO:0000259" key="5">
    <source>
        <dbReference type="Pfam" id="PF24568"/>
    </source>
</evidence>
<dbReference type="AlphaFoldDB" id="A0A239TH33"/>
<dbReference type="InterPro" id="IPR016047">
    <property type="entry name" value="M23ase_b-sheet_dom"/>
</dbReference>
<organism evidence="6 7">
    <name type="scientific">Megamonas hypermegale</name>
    <dbReference type="NCBI Taxonomy" id="158847"/>
    <lineage>
        <taxon>Bacteria</taxon>
        <taxon>Bacillati</taxon>
        <taxon>Bacillota</taxon>
        <taxon>Negativicutes</taxon>
        <taxon>Selenomonadales</taxon>
        <taxon>Selenomonadaceae</taxon>
        <taxon>Megamonas</taxon>
    </lineage>
</organism>
<proteinExistence type="predicted"/>
<protein>
    <submittedName>
        <fullName evidence="6">Septal ring factor</fullName>
    </submittedName>
</protein>
<name>A0A239TH33_9FIRM</name>
<feature type="domain" description="Peptidoglycan hydrolase PcsB coiled-coil" evidence="5">
    <location>
        <begin position="90"/>
        <end position="159"/>
    </location>
</feature>
<dbReference type="GO" id="GO:0004222">
    <property type="term" value="F:metalloendopeptidase activity"/>
    <property type="evidence" value="ECO:0007669"/>
    <property type="project" value="TreeGrafter"/>
</dbReference>
<feature type="domain" description="M23ase beta-sheet core" evidence="4">
    <location>
        <begin position="264"/>
        <end position="359"/>
    </location>
</feature>
<dbReference type="Proteomes" id="UP000215383">
    <property type="component" value="Chromosome 1"/>
</dbReference>
<dbReference type="GeneID" id="78506719"/>
<reference evidence="6 7" key="1">
    <citation type="submission" date="2017-06" db="EMBL/GenBank/DDBJ databases">
        <authorList>
            <consortium name="Pathogen Informatics"/>
        </authorList>
    </citation>
    <scope>NUCLEOTIDE SEQUENCE [LARGE SCALE GENOMIC DNA]</scope>
    <source>
        <strain evidence="6 7">NCTC10570</strain>
    </source>
</reference>
<feature type="coiled-coil region" evidence="2">
    <location>
        <begin position="149"/>
        <end position="183"/>
    </location>
</feature>
<sequence>MRIFIIFMLICSLMNTTFAQTLGERQDELNEKAQAERQKIDEANKKIDEVSEKMRAMQDDLDTANAEYNEVKTKLDDANAQIKENEEKLEKTEASLKENRKYLQKRVRNIYMHGQISYLDILFGAKDFSDFLTRMDLIKRILRYDYDLITKINDERNTIVETKKQLEKDKKETEKLYDDALHKKLVMDRKKDALDKMMDRLKYDKETSEKAYQEIMAASANITRMLQNHSPSTVMGTGQMIWPLGGPVTSEFGWRTHPIYGNARFHSGIDIGGDYGLNIAAADSGTVTYAGWISGYGNTVIIDHGNGISTLYGHNQSLTVSEGQAVSQGQTIAHCGSTGNSTGPHCHFEVRVNGEPTSPYGYL</sequence>
<dbReference type="eggNOG" id="COG4942">
    <property type="taxonomic scope" value="Bacteria"/>
</dbReference>
<dbReference type="Gene3D" id="6.10.250.3150">
    <property type="match status" value="1"/>
</dbReference>
<dbReference type="RefSeq" id="WP_036254462.1">
    <property type="nucleotide sequence ID" value="NZ_LT906446.1"/>
</dbReference>
<dbReference type="EMBL" id="LT906446">
    <property type="protein sequence ID" value="SNU97091.1"/>
    <property type="molecule type" value="Genomic_DNA"/>
</dbReference>
<dbReference type="Gene3D" id="2.70.70.10">
    <property type="entry name" value="Glucose Permease (Domain IIA)"/>
    <property type="match status" value="1"/>
</dbReference>
<evidence type="ECO:0000313" key="7">
    <source>
        <dbReference type="Proteomes" id="UP000215383"/>
    </source>
</evidence>
<evidence type="ECO:0000313" key="6">
    <source>
        <dbReference type="EMBL" id="SNU97091.1"/>
    </source>
</evidence>
<keyword evidence="1 3" id="KW-0732">Signal</keyword>
<dbReference type="Pfam" id="PF01551">
    <property type="entry name" value="Peptidase_M23"/>
    <property type="match status" value="1"/>
</dbReference>